<organism evidence="8 9">
    <name type="scientific">Flagellimonas maritima</name>
    <dbReference type="NCBI Taxonomy" id="1383885"/>
    <lineage>
        <taxon>Bacteria</taxon>
        <taxon>Pseudomonadati</taxon>
        <taxon>Bacteroidota</taxon>
        <taxon>Flavobacteriia</taxon>
        <taxon>Flavobacteriales</taxon>
        <taxon>Flavobacteriaceae</taxon>
        <taxon>Flagellimonas</taxon>
    </lineage>
</organism>
<feature type="domain" description="RagB/SusD" evidence="7">
    <location>
        <begin position="321"/>
        <end position="429"/>
    </location>
</feature>
<sequence>MKNINKIFIAITFFSVIVSCDKEFIDPINISDPEVEGSVENLVKLINGIQQRFSTDRAGAKYTTVTASGLTADELRLINPGNLGEAELTNGGNEISINNGVIRSMWGGIMLVRNESLTVFESADAAAADEAEANSLKAYALFYEALANGTLIRFFEQVPLATEQNAEFNSRAEVLADAISNLNIALGYVQNGISSSVSSGVFQSVDLENSIQALLARYHLMAGNYAEAVTAANAVDLSVQSTWSYDAAIPNPIAETYGTNNVVEAKDDEFGLPDDLLPDPDDERVDFYVTIANDPSTNEDAFFAVGFFDDNLDEIPVYLPGEMLLIEAEALARQGQVPQAITVLNEVLTKTAAEDAFGVGANLPPYAGAATEEAVLEEIYRNRRIELFLSGMSLEDSRRFNRPGPGDANSERNRNYYPYPDTERDNNTNTPPDPTN</sequence>
<dbReference type="RefSeq" id="WP_112376887.1">
    <property type="nucleotide sequence ID" value="NZ_CP030104.1"/>
</dbReference>
<keyword evidence="9" id="KW-1185">Reference proteome</keyword>
<accession>A0A2Z4LND4</accession>
<comment type="subcellular location">
    <subcellularLocation>
        <location evidence="1">Cell outer membrane</location>
    </subcellularLocation>
</comment>
<dbReference type="Gene3D" id="1.25.40.390">
    <property type="match status" value="1"/>
</dbReference>
<dbReference type="OrthoDB" id="1522814at2"/>
<evidence type="ECO:0000313" key="8">
    <source>
        <dbReference type="EMBL" id="AWX43296.1"/>
    </source>
</evidence>
<evidence type="ECO:0000256" key="6">
    <source>
        <dbReference type="SAM" id="MobiDB-lite"/>
    </source>
</evidence>
<evidence type="ECO:0000259" key="7">
    <source>
        <dbReference type="Pfam" id="PF07980"/>
    </source>
</evidence>
<keyword evidence="3" id="KW-0732">Signal</keyword>
<dbReference type="GO" id="GO:0009279">
    <property type="term" value="C:cell outer membrane"/>
    <property type="evidence" value="ECO:0007669"/>
    <property type="project" value="UniProtKB-SubCell"/>
</dbReference>
<evidence type="ECO:0000256" key="1">
    <source>
        <dbReference type="ARBA" id="ARBA00004442"/>
    </source>
</evidence>
<reference evidence="8 9" key="1">
    <citation type="submission" date="2018-06" db="EMBL/GenBank/DDBJ databases">
        <title>Spongiibacterium sp. HME9304 Genome sequencing and assembly.</title>
        <authorList>
            <person name="Kang H."/>
            <person name="Kim H."/>
            <person name="Joh K."/>
        </authorList>
    </citation>
    <scope>NUCLEOTIDE SEQUENCE [LARGE SCALE GENOMIC DNA]</scope>
    <source>
        <strain evidence="8 9">HME9304</strain>
    </source>
</reference>
<evidence type="ECO:0000256" key="3">
    <source>
        <dbReference type="ARBA" id="ARBA00022729"/>
    </source>
</evidence>
<feature type="region of interest" description="Disordered" evidence="6">
    <location>
        <begin position="396"/>
        <end position="436"/>
    </location>
</feature>
<dbReference type="PROSITE" id="PS51257">
    <property type="entry name" value="PROKAR_LIPOPROTEIN"/>
    <property type="match status" value="1"/>
</dbReference>
<evidence type="ECO:0000256" key="2">
    <source>
        <dbReference type="ARBA" id="ARBA00006275"/>
    </source>
</evidence>
<comment type="similarity">
    <text evidence="2">Belongs to the SusD family.</text>
</comment>
<dbReference type="Proteomes" id="UP000248536">
    <property type="component" value="Chromosome"/>
</dbReference>
<keyword evidence="5" id="KW-0998">Cell outer membrane</keyword>
<name>A0A2Z4LND4_9FLAO</name>
<evidence type="ECO:0000256" key="4">
    <source>
        <dbReference type="ARBA" id="ARBA00023136"/>
    </source>
</evidence>
<dbReference type="KEGG" id="spon:HME9304_00284"/>
<evidence type="ECO:0000256" key="5">
    <source>
        <dbReference type="ARBA" id="ARBA00023237"/>
    </source>
</evidence>
<dbReference type="SUPFAM" id="SSF48452">
    <property type="entry name" value="TPR-like"/>
    <property type="match status" value="1"/>
</dbReference>
<protein>
    <recommendedName>
        <fullName evidence="7">RagB/SusD domain-containing protein</fullName>
    </recommendedName>
</protein>
<dbReference type="InterPro" id="IPR011990">
    <property type="entry name" value="TPR-like_helical_dom_sf"/>
</dbReference>
<evidence type="ECO:0000313" key="9">
    <source>
        <dbReference type="Proteomes" id="UP000248536"/>
    </source>
</evidence>
<dbReference type="Pfam" id="PF07980">
    <property type="entry name" value="SusD_RagB"/>
    <property type="match status" value="1"/>
</dbReference>
<dbReference type="AlphaFoldDB" id="A0A2Z4LND4"/>
<gene>
    <name evidence="8" type="ORF">HME9304_00284</name>
</gene>
<proteinExistence type="inferred from homology"/>
<dbReference type="InterPro" id="IPR012944">
    <property type="entry name" value="SusD_RagB_dom"/>
</dbReference>
<dbReference type="EMBL" id="CP030104">
    <property type="protein sequence ID" value="AWX43296.1"/>
    <property type="molecule type" value="Genomic_DNA"/>
</dbReference>
<keyword evidence="4" id="KW-0472">Membrane</keyword>